<reference evidence="1" key="1">
    <citation type="journal article" date="2019" name="Sci. Rep.">
        <title>Draft genome of Tanacetum cinerariifolium, the natural source of mosquito coil.</title>
        <authorList>
            <person name="Yamashiro T."/>
            <person name="Shiraishi A."/>
            <person name="Satake H."/>
            <person name="Nakayama K."/>
        </authorList>
    </citation>
    <scope>NUCLEOTIDE SEQUENCE</scope>
</reference>
<proteinExistence type="predicted"/>
<name>A0A699Y3X1_TANCI</name>
<feature type="non-terminal residue" evidence="1">
    <location>
        <position position="65"/>
    </location>
</feature>
<evidence type="ECO:0000313" key="1">
    <source>
        <dbReference type="EMBL" id="GFD62134.1"/>
    </source>
</evidence>
<dbReference type="EMBL" id="BKCJ011914071">
    <property type="protein sequence ID" value="GFD62134.1"/>
    <property type="molecule type" value="Genomic_DNA"/>
</dbReference>
<organism evidence="1">
    <name type="scientific">Tanacetum cinerariifolium</name>
    <name type="common">Dalmatian daisy</name>
    <name type="synonym">Chrysanthemum cinerariifolium</name>
    <dbReference type="NCBI Taxonomy" id="118510"/>
    <lineage>
        <taxon>Eukaryota</taxon>
        <taxon>Viridiplantae</taxon>
        <taxon>Streptophyta</taxon>
        <taxon>Embryophyta</taxon>
        <taxon>Tracheophyta</taxon>
        <taxon>Spermatophyta</taxon>
        <taxon>Magnoliopsida</taxon>
        <taxon>eudicotyledons</taxon>
        <taxon>Gunneridae</taxon>
        <taxon>Pentapetalae</taxon>
        <taxon>asterids</taxon>
        <taxon>campanulids</taxon>
        <taxon>Asterales</taxon>
        <taxon>Asteraceae</taxon>
        <taxon>Asteroideae</taxon>
        <taxon>Anthemideae</taxon>
        <taxon>Anthemidinae</taxon>
        <taxon>Tanacetum</taxon>
    </lineage>
</organism>
<accession>A0A699Y3X1</accession>
<sequence>QFRQYAVQNVGNSAGYNDVIGNQVIQNAVQNPRGHNVVNPNGLIGVQRNGNQNQIGNGNLVAARA</sequence>
<feature type="non-terminal residue" evidence="1">
    <location>
        <position position="1"/>
    </location>
</feature>
<gene>
    <name evidence="1" type="ORF">Tci_934103</name>
</gene>
<protein>
    <submittedName>
        <fullName evidence="1">Uncharacterized protein</fullName>
    </submittedName>
</protein>
<comment type="caution">
    <text evidence="1">The sequence shown here is derived from an EMBL/GenBank/DDBJ whole genome shotgun (WGS) entry which is preliminary data.</text>
</comment>
<dbReference type="AlphaFoldDB" id="A0A699Y3X1"/>